<dbReference type="PROSITE" id="PS51257">
    <property type="entry name" value="PROKAR_LIPOPROTEIN"/>
    <property type="match status" value="1"/>
</dbReference>
<reference evidence="3 4" key="1">
    <citation type="submission" date="2022-03" db="EMBL/GenBank/DDBJ databases">
        <title>Genome sequencing of Neisseria macacae.</title>
        <authorList>
            <person name="Baek M.-G."/>
        </authorList>
    </citation>
    <scope>NUCLEOTIDE SEQUENCE [LARGE SCALE GENOMIC DNA]</scope>
    <source>
        <strain evidence="3 4">ATCC 33926</strain>
    </source>
</reference>
<evidence type="ECO:0000313" key="3">
    <source>
        <dbReference type="EMBL" id="UNV85679.1"/>
    </source>
</evidence>
<accession>A0ABY3Y8R1</accession>
<proteinExistence type="predicted"/>
<evidence type="ECO:0000256" key="1">
    <source>
        <dbReference type="SAM" id="MobiDB-lite"/>
    </source>
</evidence>
<organism evidence="3 4">
    <name type="scientific">Neisseria macacae ATCC 33926</name>
    <dbReference type="NCBI Taxonomy" id="997348"/>
    <lineage>
        <taxon>Bacteria</taxon>
        <taxon>Pseudomonadati</taxon>
        <taxon>Pseudomonadota</taxon>
        <taxon>Betaproteobacteria</taxon>
        <taxon>Neisseriales</taxon>
        <taxon>Neisseriaceae</taxon>
        <taxon>Neisseria</taxon>
    </lineage>
</organism>
<dbReference type="RefSeq" id="WP_231286251.1">
    <property type="nucleotide sequence ID" value="NZ_CP094241.1"/>
</dbReference>
<keyword evidence="4" id="KW-1185">Reference proteome</keyword>
<name>A0ABY3Y8R1_9NEIS</name>
<feature type="signal peptide" evidence="2">
    <location>
        <begin position="1"/>
        <end position="20"/>
    </location>
</feature>
<sequence>MRRFSYLIALSSVLAISACASNQSKSESSAGNSGSASSHEQHAGKDSGACRSVGEGHKVNGKGKNDVYMCKASVALNSDEAKSVLNPNIKVSYGSTGNTTLVSRQIANMVGKSPEESCQRAFLSTVKRFQSTAVQRKAKSVRLVSYFDKKTVGGNEYECHVATWNSRVVLKGSLH</sequence>
<gene>
    <name evidence="3" type="ORF">MON40_03970</name>
</gene>
<keyword evidence="2" id="KW-0732">Signal</keyword>
<protein>
    <recommendedName>
        <fullName evidence="5">Lipoprotein</fullName>
    </recommendedName>
</protein>
<dbReference type="Proteomes" id="UP000829455">
    <property type="component" value="Chromosome"/>
</dbReference>
<feature type="chain" id="PRO_5045188859" description="Lipoprotein" evidence="2">
    <location>
        <begin position="21"/>
        <end position="175"/>
    </location>
</feature>
<evidence type="ECO:0000313" key="4">
    <source>
        <dbReference type="Proteomes" id="UP000829455"/>
    </source>
</evidence>
<feature type="region of interest" description="Disordered" evidence="1">
    <location>
        <begin position="27"/>
        <end position="57"/>
    </location>
</feature>
<dbReference type="EMBL" id="CP094241">
    <property type="protein sequence ID" value="UNV85679.1"/>
    <property type="molecule type" value="Genomic_DNA"/>
</dbReference>
<evidence type="ECO:0000256" key="2">
    <source>
        <dbReference type="SAM" id="SignalP"/>
    </source>
</evidence>
<evidence type="ECO:0008006" key="5">
    <source>
        <dbReference type="Google" id="ProtNLM"/>
    </source>
</evidence>
<feature type="compositionally biased region" description="Low complexity" evidence="1">
    <location>
        <begin position="27"/>
        <end position="38"/>
    </location>
</feature>